<evidence type="ECO:0000256" key="3">
    <source>
        <dbReference type="ARBA" id="ARBA00023295"/>
    </source>
</evidence>
<dbReference type="Gene3D" id="2.60.120.430">
    <property type="entry name" value="Galactose-binding lectin"/>
    <property type="match status" value="1"/>
</dbReference>
<dbReference type="InterPro" id="IPR001119">
    <property type="entry name" value="SLH_dom"/>
</dbReference>
<dbReference type="GO" id="GO:0005975">
    <property type="term" value="P:carbohydrate metabolic process"/>
    <property type="evidence" value="ECO:0007669"/>
    <property type="project" value="InterPro"/>
</dbReference>
<evidence type="ECO:0000256" key="2">
    <source>
        <dbReference type="ARBA" id="ARBA00022801"/>
    </source>
</evidence>
<dbReference type="InterPro" id="IPR017853">
    <property type="entry name" value="GH"/>
</dbReference>
<dbReference type="SUPFAM" id="SSF51445">
    <property type="entry name" value="(Trans)glycosidases"/>
    <property type="match status" value="1"/>
</dbReference>
<dbReference type="InterPro" id="IPR040669">
    <property type="entry name" value="Agarase_CBM"/>
</dbReference>
<dbReference type="EMBL" id="CP058649">
    <property type="protein sequence ID" value="QUI22698.1"/>
    <property type="molecule type" value="Genomic_DNA"/>
</dbReference>
<evidence type="ECO:0000256" key="1">
    <source>
        <dbReference type="ARBA" id="ARBA00022737"/>
    </source>
</evidence>
<keyword evidence="7" id="KW-1185">Reference proteome</keyword>
<feature type="signal peptide" evidence="4">
    <location>
        <begin position="1"/>
        <end position="25"/>
    </location>
</feature>
<organism evidence="6 7">
    <name type="scientific">Vallitalea pronyensis</name>
    <dbReference type="NCBI Taxonomy" id="1348613"/>
    <lineage>
        <taxon>Bacteria</taxon>
        <taxon>Bacillati</taxon>
        <taxon>Bacillota</taxon>
        <taxon>Clostridia</taxon>
        <taxon>Lachnospirales</taxon>
        <taxon>Vallitaleaceae</taxon>
        <taxon>Vallitalea</taxon>
    </lineage>
</organism>
<dbReference type="GO" id="GO:0009341">
    <property type="term" value="C:beta-galactosidase complex"/>
    <property type="evidence" value="ECO:0007669"/>
    <property type="project" value="InterPro"/>
</dbReference>
<proteinExistence type="predicted"/>
<name>A0A8J8MK05_9FIRM</name>
<evidence type="ECO:0000256" key="4">
    <source>
        <dbReference type="SAM" id="SignalP"/>
    </source>
</evidence>
<sequence>MKQKQLLILLLSFITLIASSKLSMADTTPMVTGHWSDKESVYWITQGLINKDHYNPDEEITKAEFMTLMGHVIQLQDEHKNILDTVDDMKWFAEYSKRDFDIHYLESLPNKSITREEAAALFFKLMQYDDAKDQTVLNQYSDGESVSHWAKNMFAAMIENQIIIGSEHVLRPLDPMTQAEAIVILNRIRSLNPFEKISFEEGIPSFITNGDGGCKIDITHEGATDGEYALQATYGIADFPSVVFIPNIPWDWGKDTCLTLDVTNPTDHVQTFYIRVDDDVSADGGNHSTVSIASIQPHTTEKIYMGFNPNSLDLGMRNFPPTGAGRNIGYGWGEKSLNLNHITKVVFWMMYNKAEATLIFDNIQVLPDPSVDTSHLDGIMNAFGQYAKEDWDGKVKSVDDLLESKNKELEALEAGNDNLPPTSQYGGWLDGPNLGGTGYFRTEKYDGKWSIVDPEGYLFFATGLDIVRFADMDTWIDGRRNMFNPVPDPEGPLKQHYRKVGKVSRPPLGLEEGWVYNYYTANLEQKYGENYEEEWKDITIKRFKNWGFSTIGNWSEPRLFFGKGEENKFPYVANGWITGDHARLSSGNIFWAPVADAFDPTFKTSVHNMVDKLAAYGIGNDPWCMGIYVDNEIAWGSPNQPHTKYAVISSAFQKDANDKDSYAKRAFIEKLKETYENIDALNASWKTSFESWSSLEAPYEFSNDLNEGMIGDLSVLLTMLADKYFAIVDEALHGSMPNMLNLGCRLAQWGTSLEVQEACAKYVDIVSFNVYKKGVKGENWIYADVFDKPCIVGEFTFSTTARGMIATGVTASVDHADRGKQYQDYLRTVLENPYFVGCHWFQYVDQPLTGRAWDGENYNAGFVDMTDIPYPKLIEAAKEIHSQVYDIRYR</sequence>
<gene>
    <name evidence="6" type="ORF">HZI73_10505</name>
</gene>
<dbReference type="Proteomes" id="UP000683246">
    <property type="component" value="Chromosome"/>
</dbReference>
<dbReference type="KEGG" id="vpy:HZI73_10505"/>
<feature type="domain" description="SLH" evidence="5">
    <location>
        <begin position="137"/>
        <end position="199"/>
    </location>
</feature>
<dbReference type="GO" id="GO:0004565">
    <property type="term" value="F:beta-galactosidase activity"/>
    <property type="evidence" value="ECO:0007669"/>
    <property type="project" value="InterPro"/>
</dbReference>
<dbReference type="AlphaFoldDB" id="A0A8J8MK05"/>
<feature type="chain" id="PRO_5035296774" evidence="4">
    <location>
        <begin position="26"/>
        <end position="890"/>
    </location>
</feature>
<protein>
    <submittedName>
        <fullName evidence="6">Beta-galactosidase</fullName>
    </submittedName>
</protein>
<keyword evidence="4" id="KW-0732">Signal</keyword>
<reference evidence="6" key="1">
    <citation type="submission" date="2020-07" db="EMBL/GenBank/DDBJ databases">
        <title>Vallitalea pronyensis genome.</title>
        <authorList>
            <person name="Postec A."/>
        </authorList>
    </citation>
    <scope>NUCLEOTIDE SEQUENCE</scope>
    <source>
        <strain evidence="6">FatNI3</strain>
    </source>
</reference>
<dbReference type="Gene3D" id="3.20.20.80">
    <property type="entry name" value="Glycosidases"/>
    <property type="match status" value="1"/>
</dbReference>
<dbReference type="RefSeq" id="WP_212698190.1">
    <property type="nucleotide sequence ID" value="NZ_CP058649.1"/>
</dbReference>
<keyword evidence="1" id="KW-0677">Repeat</keyword>
<dbReference type="Pfam" id="PF02449">
    <property type="entry name" value="Glyco_hydro_42"/>
    <property type="match status" value="1"/>
</dbReference>
<dbReference type="PROSITE" id="PS51272">
    <property type="entry name" value="SLH"/>
    <property type="match status" value="1"/>
</dbReference>
<evidence type="ECO:0000313" key="6">
    <source>
        <dbReference type="EMBL" id="QUI22698.1"/>
    </source>
</evidence>
<keyword evidence="3" id="KW-0326">Glycosidase</keyword>
<dbReference type="InterPro" id="IPR013529">
    <property type="entry name" value="Glyco_hydro_42_N"/>
</dbReference>
<dbReference type="Pfam" id="PF17992">
    <property type="entry name" value="Agarase_CBM"/>
    <property type="match status" value="1"/>
</dbReference>
<accession>A0A8J8MK05</accession>
<keyword evidence="2" id="KW-0378">Hydrolase</keyword>
<evidence type="ECO:0000259" key="5">
    <source>
        <dbReference type="PROSITE" id="PS51272"/>
    </source>
</evidence>
<evidence type="ECO:0000313" key="7">
    <source>
        <dbReference type="Proteomes" id="UP000683246"/>
    </source>
</evidence>